<keyword evidence="1" id="KW-0732">Signal</keyword>
<dbReference type="Proteomes" id="UP000694843">
    <property type="component" value="Unplaced"/>
</dbReference>
<keyword evidence="2" id="KW-1185">Reference proteome</keyword>
<gene>
    <name evidence="3" type="primary">LOC108681535</name>
</gene>
<dbReference type="KEGG" id="hazt:108681535"/>
<evidence type="ECO:0000313" key="3">
    <source>
        <dbReference type="RefSeq" id="XP_018026068.1"/>
    </source>
</evidence>
<feature type="signal peptide" evidence="1">
    <location>
        <begin position="1"/>
        <end position="23"/>
    </location>
</feature>
<dbReference type="RefSeq" id="XP_018026068.1">
    <property type="nucleotide sequence ID" value="XM_018170579.1"/>
</dbReference>
<organism evidence="2 3">
    <name type="scientific">Hyalella azteca</name>
    <name type="common">Amphipod</name>
    <dbReference type="NCBI Taxonomy" id="294128"/>
    <lineage>
        <taxon>Eukaryota</taxon>
        <taxon>Metazoa</taxon>
        <taxon>Ecdysozoa</taxon>
        <taxon>Arthropoda</taxon>
        <taxon>Crustacea</taxon>
        <taxon>Multicrustacea</taxon>
        <taxon>Malacostraca</taxon>
        <taxon>Eumalacostraca</taxon>
        <taxon>Peracarida</taxon>
        <taxon>Amphipoda</taxon>
        <taxon>Senticaudata</taxon>
        <taxon>Talitrida</taxon>
        <taxon>Talitroidea</taxon>
        <taxon>Hyalellidae</taxon>
        <taxon>Hyalella</taxon>
    </lineage>
</organism>
<dbReference type="AlphaFoldDB" id="A0A8B7PIS8"/>
<sequence length="202" mass="22029">MKAAWLYVGGTALLCHLLSPVSGFFSFSSSSSSKPTSKIAKTSSPSRAGSLYDASYAEVGYGAVEDSAYLGVDTTNVDPYEVLDYSGSAFASPGTIDRHFSKGYSKGYGYDDHDDGYGHDHGGYGHDHGGYGHDDYGKGKGKGNKHKSWWKSWTSKGKGYKSKGKGHKGKKSYGYKKGTYKEICYLVPEHDHGYHDSGYHRR</sequence>
<proteinExistence type="predicted"/>
<dbReference type="OrthoDB" id="10623343at2759"/>
<accession>A0A8B7PIS8</accession>
<evidence type="ECO:0000256" key="1">
    <source>
        <dbReference type="SAM" id="SignalP"/>
    </source>
</evidence>
<reference evidence="3" key="1">
    <citation type="submission" date="2025-08" db="UniProtKB">
        <authorList>
            <consortium name="RefSeq"/>
        </authorList>
    </citation>
    <scope>IDENTIFICATION</scope>
    <source>
        <tissue evidence="3">Whole organism</tissue>
    </source>
</reference>
<dbReference type="GeneID" id="108681535"/>
<protein>
    <submittedName>
        <fullName evidence="3">TATA-binding protein-associated factor 2N</fullName>
    </submittedName>
</protein>
<evidence type="ECO:0000313" key="2">
    <source>
        <dbReference type="Proteomes" id="UP000694843"/>
    </source>
</evidence>
<feature type="chain" id="PRO_5034647101" evidence="1">
    <location>
        <begin position="24"/>
        <end position="202"/>
    </location>
</feature>
<name>A0A8B7PIS8_HYAAZ</name>